<dbReference type="Pfam" id="PF01494">
    <property type="entry name" value="FAD_binding_3"/>
    <property type="match status" value="1"/>
</dbReference>
<dbReference type="EMBL" id="CP000751">
    <property type="protein sequence ID" value="ABS06063.1"/>
    <property type="molecule type" value="Genomic_DNA"/>
</dbReference>
<dbReference type="InterPro" id="IPR002938">
    <property type="entry name" value="FAD-bd"/>
</dbReference>
<dbReference type="GO" id="GO:0071949">
    <property type="term" value="F:FAD binding"/>
    <property type="evidence" value="ECO:0007669"/>
    <property type="project" value="InterPro"/>
</dbReference>
<dbReference type="Proteomes" id="UP000001116">
    <property type="component" value="Plasmid pKRAD01"/>
</dbReference>
<reference evidence="4" key="1">
    <citation type="journal article" date="2008" name="PLoS ONE">
        <title>Survival in nuclear waste, extreme resistance, and potential applications gleaned from the genome sequence of Kineococcus radiotolerans SRS30216.</title>
        <authorList>
            <person name="Bagwell C.E."/>
            <person name="Bhat S."/>
            <person name="Hawkins G.M."/>
            <person name="Smith B.W."/>
            <person name="Biswas T."/>
            <person name="Hoover T.R."/>
            <person name="Saunders E."/>
            <person name="Han C.S."/>
            <person name="Tsodikov O.V."/>
            <person name="Shimkets L.J."/>
        </authorList>
    </citation>
    <scope>NUCLEOTIDE SEQUENCE [LARGE SCALE GENOMIC DNA]</scope>
    <source>
        <strain evidence="4">ATCC BAA-149 / DSM 14245 / SRS30216</strain>
    </source>
</reference>
<evidence type="ECO:0000256" key="1">
    <source>
        <dbReference type="SAM" id="MobiDB-lite"/>
    </source>
</evidence>
<evidence type="ECO:0000313" key="3">
    <source>
        <dbReference type="EMBL" id="ABS06063.1"/>
    </source>
</evidence>
<organism evidence="3 4">
    <name type="scientific">Kineococcus radiotolerans (strain ATCC BAA-149 / DSM 14245 / SRS30216)</name>
    <dbReference type="NCBI Taxonomy" id="266940"/>
    <lineage>
        <taxon>Bacteria</taxon>
        <taxon>Bacillati</taxon>
        <taxon>Actinomycetota</taxon>
        <taxon>Actinomycetes</taxon>
        <taxon>Kineosporiales</taxon>
        <taxon>Kineosporiaceae</taxon>
        <taxon>Kineococcus</taxon>
    </lineage>
</organism>
<sequence>MDVALDPRPLSTPTSEATMQHPQPHPKPLSTSVIGASLAGLFAAAAAANAGHQVTIIERDGIPTTPQARRGVPQSEQTHILLHRGLLSAEHLLPGLHDELIQRGAPEFKVGRMALLSADGWAPRGDYGYPLVCSSRTLLEHVIRKRVLALPNVRVLEQTRVQALHQDPSGAWTIQLQPTDHSSSPGGEHSLAADLVIDASGRSSRLPTWLKGLGLPPVPTTTIDARVGYATRRFTSPRPPGPGVLMLASARQSRGCIVSPVEDGYWQVTTVGRGEDRPSRDGEEFLEHLAKLPDPMALDMVKGMTPVSDVVVHRQTANVRHHYGKSRRWPAGLLVTGDALCALNPVYGSGITVAACQGLLLERSFMKAQGGRLNTRRLQRGLARTADLPWTMATSQDRQLLTTPQRARPVEAVVGWWGSEVARLAGQGNDRAADVMQAVTHLMSHPIALFTPPLLLASLRSRLRPRRSQAPEATPARGPRPFGGDAHAPLDLRDLEAPALAGEGRSALG</sequence>
<keyword evidence="3" id="KW-0503">Monooxygenase</keyword>
<feature type="region of interest" description="Disordered" evidence="1">
    <location>
        <begin position="1"/>
        <end position="29"/>
    </location>
</feature>
<dbReference type="SUPFAM" id="SSF51905">
    <property type="entry name" value="FAD/NAD(P)-binding domain"/>
    <property type="match status" value="1"/>
</dbReference>
<dbReference type="InterPro" id="IPR036188">
    <property type="entry name" value="FAD/NAD-bd_sf"/>
</dbReference>
<feature type="region of interest" description="Disordered" evidence="1">
    <location>
        <begin position="465"/>
        <end position="509"/>
    </location>
</feature>
<proteinExistence type="predicted"/>
<evidence type="ECO:0000259" key="2">
    <source>
        <dbReference type="Pfam" id="PF01494"/>
    </source>
</evidence>
<accession>A6WGX4</accession>
<dbReference type="PANTHER" id="PTHR43422:SF3">
    <property type="entry name" value="THIAMINE THIAZOLE SYNTHASE"/>
    <property type="match status" value="1"/>
</dbReference>
<dbReference type="Gene3D" id="3.50.50.60">
    <property type="entry name" value="FAD/NAD(P)-binding domain"/>
    <property type="match status" value="1"/>
</dbReference>
<gene>
    <name evidence="3" type="ordered locus">Krad_4604</name>
</gene>
<keyword evidence="3" id="KW-0560">Oxidoreductase</keyword>
<feature type="compositionally biased region" description="Polar residues" evidence="1">
    <location>
        <begin position="11"/>
        <end position="21"/>
    </location>
</feature>
<protein>
    <submittedName>
        <fullName evidence="3">Monooxygenase FAD-binding</fullName>
    </submittedName>
</protein>
<feature type="domain" description="FAD-binding" evidence="2">
    <location>
        <begin position="31"/>
        <end position="377"/>
    </location>
</feature>
<name>A6WGX4_KINRD</name>
<dbReference type="KEGG" id="kra:Krad_4604"/>
<dbReference type="HOGENOM" id="CLU_028028_2_0_11"/>
<keyword evidence="3" id="KW-0614">Plasmid</keyword>
<keyword evidence="4" id="KW-1185">Reference proteome</keyword>
<dbReference type="PANTHER" id="PTHR43422">
    <property type="entry name" value="THIAMINE THIAZOLE SYNTHASE"/>
    <property type="match status" value="1"/>
</dbReference>
<dbReference type="GO" id="GO:0004497">
    <property type="term" value="F:monooxygenase activity"/>
    <property type="evidence" value="ECO:0007669"/>
    <property type="project" value="UniProtKB-KW"/>
</dbReference>
<geneLocation type="plasmid" evidence="3 4">
    <name>pKRAD01</name>
</geneLocation>
<evidence type="ECO:0000313" key="4">
    <source>
        <dbReference type="Proteomes" id="UP000001116"/>
    </source>
</evidence>
<dbReference type="AlphaFoldDB" id="A6WGX4"/>